<dbReference type="PANTHER" id="PTHR17985:SF8">
    <property type="entry name" value="TRANSPORT AND GOLGI ORGANIZATION PROTEIN 2 HOMOLOG"/>
    <property type="match status" value="1"/>
</dbReference>
<gene>
    <name evidence="1" type="ORF">SAMN04488135_12215</name>
</gene>
<dbReference type="Proteomes" id="UP000184226">
    <property type="component" value="Unassembled WGS sequence"/>
</dbReference>
<protein>
    <submittedName>
        <fullName evidence="1">Uncharacterized conserved protein, contains NRDE domain</fullName>
    </submittedName>
</protein>
<dbReference type="InterPro" id="IPR008551">
    <property type="entry name" value="TANGO2"/>
</dbReference>
<sequence length="268" mass="29315">MCIAYLALGAHPDWPLFIAANRDEFHRRPCLAAAPWADHPDVIAGIDCQARGTWLGITRQGRFALLTNYRDPASIMSGAPSRGELVSRYLAGAQSHDSYASAVHANAAAYNGFNLIVGELAAASYVANRAMQSAPQALGPGRYIISNHLLDTPWPKAERLRLALDLYPLDALEQSLTPIFHMLKDGTRADEDKLPRTGLTRERERLLSSPFIISPDYGTRCSTIIAVHASGRALFSEISYDASGDLTERHDWPFQIDASSPETISAVK</sequence>
<dbReference type="OrthoDB" id="4380123at2"/>
<dbReference type="AlphaFoldDB" id="A0A1M6AG13"/>
<dbReference type="PANTHER" id="PTHR17985">
    <property type="entry name" value="SER/THR-RICH PROTEIN T10 IN DGCR REGION"/>
    <property type="match status" value="1"/>
</dbReference>
<dbReference type="Pfam" id="PF05742">
    <property type="entry name" value="TANGO2"/>
    <property type="match status" value="1"/>
</dbReference>
<keyword evidence="2" id="KW-1185">Reference proteome</keyword>
<dbReference type="EMBL" id="FQXE01000022">
    <property type="protein sequence ID" value="SHI35450.1"/>
    <property type="molecule type" value="Genomic_DNA"/>
</dbReference>
<organism evidence="1 2">
    <name type="scientific">Pollutimonas bauzanensis</name>
    <dbReference type="NCBI Taxonomy" id="658167"/>
    <lineage>
        <taxon>Bacteria</taxon>
        <taxon>Pseudomonadati</taxon>
        <taxon>Pseudomonadota</taxon>
        <taxon>Betaproteobacteria</taxon>
        <taxon>Burkholderiales</taxon>
        <taxon>Alcaligenaceae</taxon>
        <taxon>Pollutimonas</taxon>
    </lineage>
</organism>
<dbReference type="RefSeq" id="WP_073109632.1">
    <property type="nucleotide sequence ID" value="NZ_FQXE01000022.1"/>
</dbReference>
<evidence type="ECO:0000313" key="2">
    <source>
        <dbReference type="Proteomes" id="UP000184226"/>
    </source>
</evidence>
<proteinExistence type="predicted"/>
<evidence type="ECO:0000313" key="1">
    <source>
        <dbReference type="EMBL" id="SHI35450.1"/>
    </source>
</evidence>
<dbReference type="STRING" id="658167.SAMN04488135_12215"/>
<accession>A0A1M6AG13</accession>
<name>A0A1M6AG13_9BURK</name>
<reference evidence="1 2" key="1">
    <citation type="submission" date="2016-11" db="EMBL/GenBank/DDBJ databases">
        <authorList>
            <person name="Jaros S."/>
            <person name="Januszkiewicz K."/>
            <person name="Wedrychowicz H."/>
        </authorList>
    </citation>
    <scope>NUCLEOTIDE SEQUENCE [LARGE SCALE GENOMIC DNA]</scope>
    <source>
        <strain evidence="1 2">CGMCC 1.10190</strain>
    </source>
</reference>